<protein>
    <submittedName>
        <fullName evidence="1">DUF2634 domain-containing protein</fullName>
    </submittedName>
</protein>
<accession>A0A927BUW9</accession>
<dbReference type="InterPro" id="IPR020288">
    <property type="entry name" value="Sheath_initiator"/>
</dbReference>
<dbReference type="RefSeq" id="WP_190918377.1">
    <property type="nucleotide sequence ID" value="NZ_JACXIZ010000021.1"/>
</dbReference>
<gene>
    <name evidence="1" type="ORF">IDH44_13345</name>
</gene>
<dbReference type="EMBL" id="JACXIZ010000021">
    <property type="protein sequence ID" value="MBD2846185.1"/>
    <property type="molecule type" value="Genomic_DNA"/>
</dbReference>
<evidence type="ECO:0000313" key="1">
    <source>
        <dbReference type="EMBL" id="MBD2846185.1"/>
    </source>
</evidence>
<keyword evidence="2" id="KW-1185">Reference proteome</keyword>
<proteinExistence type="predicted"/>
<dbReference type="SUPFAM" id="SSF160719">
    <property type="entry name" value="gpW/gp25-like"/>
    <property type="match status" value="1"/>
</dbReference>
<comment type="caution">
    <text evidence="1">The sequence shown here is derived from an EMBL/GenBank/DDBJ whole genome shotgun (WGS) entry which is preliminary data.</text>
</comment>
<name>A0A927BUW9_9BACL</name>
<dbReference type="Gene3D" id="3.10.450.40">
    <property type="match status" value="1"/>
</dbReference>
<organism evidence="1 2">
    <name type="scientific">Paenibacillus sabuli</name>
    <dbReference type="NCBI Taxonomy" id="2772509"/>
    <lineage>
        <taxon>Bacteria</taxon>
        <taxon>Bacillati</taxon>
        <taxon>Bacillota</taxon>
        <taxon>Bacilli</taxon>
        <taxon>Bacillales</taxon>
        <taxon>Paenibacillaceae</taxon>
        <taxon>Paenibacillus</taxon>
    </lineage>
</organism>
<sequence>MIPNGTTVGNLAVTSRSAPSLTWRLDMTRGRIAGMTDGLEAIRQAVFKVLQTARFRHVIYSADYGSELHTLIGRQPAYVRTEAERMLREALLQDGRITDIRDLQVAVVGDKLTVTFGVVTVEGQLNIEEEVNADV</sequence>
<evidence type="ECO:0000313" key="2">
    <source>
        <dbReference type="Proteomes" id="UP000621560"/>
    </source>
</evidence>
<reference evidence="1" key="1">
    <citation type="submission" date="2020-09" db="EMBL/GenBank/DDBJ databases">
        <title>A novel bacterium of genus Paenibacillus, isolated from South China Sea.</title>
        <authorList>
            <person name="Huang H."/>
            <person name="Mo K."/>
            <person name="Hu Y."/>
        </authorList>
    </citation>
    <scope>NUCLEOTIDE SEQUENCE</scope>
    <source>
        <strain evidence="1">IB182496</strain>
    </source>
</reference>
<dbReference type="Proteomes" id="UP000621560">
    <property type="component" value="Unassembled WGS sequence"/>
</dbReference>
<dbReference type="AlphaFoldDB" id="A0A927BUW9"/>
<dbReference type="Pfam" id="PF10934">
    <property type="entry name" value="Sheath_initiator"/>
    <property type="match status" value="1"/>
</dbReference>